<proteinExistence type="predicted"/>
<sequence>MVLGASLRDVIALGFLPLNQKKGGFKLATFGTASQDLFGAGFEVCAKQTFYQKTATINCASQGPCKITQNIPHDGVTQVCNLTMEIACLVWARILLNLVNKFIDKGIMLHGVPPFQIPHMHFVKASLAIEHVTSEFNEARAFLFEEVIGGDEGHFRKYLNNVSATPILVTNKDDKEQADFLPSPSMFSESNL</sequence>
<keyword evidence="2" id="KW-1185">Reference proteome</keyword>
<protein>
    <submittedName>
        <fullName evidence="1">Uncharacterized protein</fullName>
    </submittedName>
</protein>
<evidence type="ECO:0000313" key="1">
    <source>
        <dbReference type="EMBL" id="KAI0290095.1"/>
    </source>
</evidence>
<gene>
    <name evidence="1" type="ORF">B0F90DRAFT_1825543</name>
</gene>
<dbReference type="EMBL" id="WTXG01000254">
    <property type="protein sequence ID" value="KAI0290095.1"/>
    <property type="molecule type" value="Genomic_DNA"/>
</dbReference>
<reference evidence="1" key="1">
    <citation type="journal article" date="2022" name="New Phytol.">
        <title>Evolutionary transition to the ectomycorrhizal habit in the genomes of a hyperdiverse lineage of mushroom-forming fungi.</title>
        <authorList>
            <person name="Looney B."/>
            <person name="Miyauchi S."/>
            <person name="Morin E."/>
            <person name="Drula E."/>
            <person name="Courty P.E."/>
            <person name="Kohler A."/>
            <person name="Kuo A."/>
            <person name="LaButti K."/>
            <person name="Pangilinan J."/>
            <person name="Lipzen A."/>
            <person name="Riley R."/>
            <person name="Andreopoulos W."/>
            <person name="He G."/>
            <person name="Johnson J."/>
            <person name="Nolan M."/>
            <person name="Tritt A."/>
            <person name="Barry K.W."/>
            <person name="Grigoriev I.V."/>
            <person name="Nagy L.G."/>
            <person name="Hibbett D."/>
            <person name="Henrissat B."/>
            <person name="Matheny P.B."/>
            <person name="Labbe J."/>
            <person name="Martin F.M."/>
        </authorList>
    </citation>
    <scope>NUCLEOTIDE SEQUENCE</scope>
    <source>
        <strain evidence="1">BPL690</strain>
    </source>
</reference>
<accession>A0AAD4QIS7</accession>
<organism evidence="1 2">
    <name type="scientific">Multifurca ochricompacta</name>
    <dbReference type="NCBI Taxonomy" id="376703"/>
    <lineage>
        <taxon>Eukaryota</taxon>
        <taxon>Fungi</taxon>
        <taxon>Dikarya</taxon>
        <taxon>Basidiomycota</taxon>
        <taxon>Agaricomycotina</taxon>
        <taxon>Agaricomycetes</taxon>
        <taxon>Russulales</taxon>
        <taxon>Russulaceae</taxon>
        <taxon>Multifurca</taxon>
    </lineage>
</organism>
<comment type="caution">
    <text evidence="1">The sequence shown here is derived from an EMBL/GenBank/DDBJ whole genome shotgun (WGS) entry which is preliminary data.</text>
</comment>
<name>A0AAD4QIS7_9AGAM</name>
<evidence type="ECO:0000313" key="2">
    <source>
        <dbReference type="Proteomes" id="UP001203297"/>
    </source>
</evidence>
<dbReference type="AlphaFoldDB" id="A0AAD4QIS7"/>
<dbReference type="Proteomes" id="UP001203297">
    <property type="component" value="Unassembled WGS sequence"/>
</dbReference>